<keyword evidence="4" id="KW-0560">Oxidoreductase</keyword>
<gene>
    <name evidence="6" type="primary">Aste57867_23527</name>
    <name evidence="5" type="ORF">As57867_023456</name>
    <name evidence="6" type="ORF">ASTE57867_23527</name>
</gene>
<keyword evidence="3 4" id="KW-0349">Heme</keyword>
<dbReference type="InterPro" id="IPR036396">
    <property type="entry name" value="Cyt_P450_sf"/>
</dbReference>
<dbReference type="Gene3D" id="1.10.630.10">
    <property type="entry name" value="Cytochrome P450"/>
    <property type="match status" value="1"/>
</dbReference>
<comment type="cofactor">
    <cofactor evidence="1 3">
        <name>heme</name>
        <dbReference type="ChEBI" id="CHEBI:30413"/>
    </cofactor>
</comment>
<evidence type="ECO:0000256" key="2">
    <source>
        <dbReference type="ARBA" id="ARBA00010617"/>
    </source>
</evidence>
<reference evidence="5" key="2">
    <citation type="submission" date="2019-06" db="EMBL/GenBank/DDBJ databases">
        <title>Genomics analysis of Aphanomyces spp. identifies a new class of oomycete effector associated with host adaptation.</title>
        <authorList>
            <person name="Gaulin E."/>
        </authorList>
    </citation>
    <scope>NUCLEOTIDE SEQUENCE</scope>
    <source>
        <strain evidence="5">CBS 578.67</strain>
    </source>
</reference>
<evidence type="ECO:0000256" key="4">
    <source>
        <dbReference type="RuleBase" id="RU000461"/>
    </source>
</evidence>
<evidence type="ECO:0000256" key="3">
    <source>
        <dbReference type="PIRSR" id="PIRSR602401-1"/>
    </source>
</evidence>
<keyword evidence="3 4" id="KW-0479">Metal-binding</keyword>
<dbReference type="PRINTS" id="PR00385">
    <property type="entry name" value="P450"/>
</dbReference>
<dbReference type="GO" id="GO:0020037">
    <property type="term" value="F:heme binding"/>
    <property type="evidence" value="ECO:0007669"/>
    <property type="project" value="InterPro"/>
</dbReference>
<name>A0A485LSG9_9STRA</name>
<dbReference type="AlphaFoldDB" id="A0A485LSG9"/>
<dbReference type="InterPro" id="IPR017972">
    <property type="entry name" value="Cyt_P450_CS"/>
</dbReference>
<dbReference type="InterPro" id="IPR050121">
    <property type="entry name" value="Cytochrome_P450_monoxygenase"/>
</dbReference>
<reference evidence="6 7" key="1">
    <citation type="submission" date="2019-03" db="EMBL/GenBank/DDBJ databases">
        <authorList>
            <person name="Gaulin E."/>
            <person name="Dumas B."/>
        </authorList>
    </citation>
    <scope>NUCLEOTIDE SEQUENCE [LARGE SCALE GENOMIC DNA]</scope>
    <source>
        <strain evidence="6">CBS 568.67</strain>
    </source>
</reference>
<evidence type="ECO:0000313" key="6">
    <source>
        <dbReference type="EMBL" id="VFU00172.1"/>
    </source>
</evidence>
<dbReference type="OrthoDB" id="2843at2759"/>
<organism evidence="6 7">
    <name type="scientific">Aphanomyces stellatus</name>
    <dbReference type="NCBI Taxonomy" id="120398"/>
    <lineage>
        <taxon>Eukaryota</taxon>
        <taxon>Sar</taxon>
        <taxon>Stramenopiles</taxon>
        <taxon>Oomycota</taxon>
        <taxon>Saprolegniomycetes</taxon>
        <taxon>Saprolegniales</taxon>
        <taxon>Verrucalvaceae</taxon>
        <taxon>Aphanomyces</taxon>
    </lineage>
</organism>
<sequence length="531" mass="58191">MAIFSTPLLPLGDVSALQVIGGSLSGLTILACAWFGYTFVLVPQWHPLNVLPGPKPTSLLYGNGKETMGAYRDWKYRSGTYPEPFLSWITTYGGMVHYRVFFSHRVLVSDPKALQHILVTHATNFPRHRVMRTLFESQMGGVGLLSAEGRQHDQQRKLLNPHFALDQLKSFVAIFDAQTAQCVSTVLDPACDAALPIDLYPVFKALTLDIVGRSALGYDLQADPNVLAAYEALQLQPSALLFWGMYCIPGFLNLPLPSLRTRRAAHAVLNKLVTTVLQHKTTHATTLSTIQSSYDLLDRMVASDASLSGQEASVHMLTFLAAGHDTTSATLSWVMAMVASHPEHVARLRAELAAVLGANPSLPRSLDALHALPFLTAFIHETLRLHTTAVNLTRRTTLQDDHVPLSDGGSAYLPKGTTINVCLAAMHRNPKYWSQPHEFVPDRFIDGTAAFDADVALRGTKSHTFVFFPFSVGAKNCIGQRFAMAELLAIVSTLVRTYDFHLAADADLRPAFTGIGLRPAKLTMHVSRATN</sequence>
<proteinExistence type="inferred from homology"/>
<evidence type="ECO:0000313" key="5">
    <source>
        <dbReference type="EMBL" id="KAF0684528.1"/>
    </source>
</evidence>
<evidence type="ECO:0000256" key="1">
    <source>
        <dbReference type="ARBA" id="ARBA00001971"/>
    </source>
</evidence>
<dbReference type="EMBL" id="VJMH01007276">
    <property type="protein sequence ID" value="KAF0684528.1"/>
    <property type="molecule type" value="Genomic_DNA"/>
</dbReference>
<keyword evidence="7" id="KW-1185">Reference proteome</keyword>
<dbReference type="PANTHER" id="PTHR24305">
    <property type="entry name" value="CYTOCHROME P450"/>
    <property type="match status" value="1"/>
</dbReference>
<dbReference type="InterPro" id="IPR002401">
    <property type="entry name" value="Cyt_P450_E_grp-I"/>
</dbReference>
<keyword evidence="3 4" id="KW-0408">Iron</keyword>
<dbReference type="Pfam" id="PF00067">
    <property type="entry name" value="p450"/>
    <property type="match status" value="1"/>
</dbReference>
<dbReference type="Proteomes" id="UP000332933">
    <property type="component" value="Unassembled WGS sequence"/>
</dbReference>
<dbReference type="EMBL" id="CAADRA010007302">
    <property type="protein sequence ID" value="VFU00172.1"/>
    <property type="molecule type" value="Genomic_DNA"/>
</dbReference>
<dbReference type="GO" id="GO:0005506">
    <property type="term" value="F:iron ion binding"/>
    <property type="evidence" value="ECO:0007669"/>
    <property type="project" value="InterPro"/>
</dbReference>
<protein>
    <submittedName>
        <fullName evidence="6">Aste57867_23527 protein</fullName>
    </submittedName>
</protein>
<dbReference type="PANTHER" id="PTHR24305:SF166">
    <property type="entry name" value="CYTOCHROME P450 12A4, MITOCHONDRIAL-RELATED"/>
    <property type="match status" value="1"/>
</dbReference>
<dbReference type="PROSITE" id="PS00086">
    <property type="entry name" value="CYTOCHROME_P450"/>
    <property type="match status" value="1"/>
</dbReference>
<dbReference type="InterPro" id="IPR001128">
    <property type="entry name" value="Cyt_P450"/>
</dbReference>
<keyword evidence="4" id="KW-0503">Monooxygenase</keyword>
<feature type="binding site" description="axial binding residue" evidence="3">
    <location>
        <position position="477"/>
    </location>
    <ligand>
        <name>heme</name>
        <dbReference type="ChEBI" id="CHEBI:30413"/>
    </ligand>
    <ligandPart>
        <name>Fe</name>
        <dbReference type="ChEBI" id="CHEBI:18248"/>
    </ligandPart>
</feature>
<evidence type="ECO:0000313" key="7">
    <source>
        <dbReference type="Proteomes" id="UP000332933"/>
    </source>
</evidence>
<comment type="similarity">
    <text evidence="2 4">Belongs to the cytochrome P450 family.</text>
</comment>
<dbReference type="PRINTS" id="PR00463">
    <property type="entry name" value="EP450I"/>
</dbReference>
<dbReference type="GO" id="GO:0004497">
    <property type="term" value="F:monooxygenase activity"/>
    <property type="evidence" value="ECO:0007669"/>
    <property type="project" value="UniProtKB-KW"/>
</dbReference>
<dbReference type="GO" id="GO:0016705">
    <property type="term" value="F:oxidoreductase activity, acting on paired donors, with incorporation or reduction of molecular oxygen"/>
    <property type="evidence" value="ECO:0007669"/>
    <property type="project" value="InterPro"/>
</dbReference>
<accession>A0A485LSG9</accession>
<dbReference type="SUPFAM" id="SSF48264">
    <property type="entry name" value="Cytochrome P450"/>
    <property type="match status" value="1"/>
</dbReference>